<dbReference type="InterPro" id="IPR000702">
    <property type="entry name" value="Ribosomal_uL6-like"/>
</dbReference>
<accession>A0A2M6Z308</accession>
<dbReference type="EMBL" id="PEWP01000034">
    <property type="protein sequence ID" value="PIU46735.1"/>
    <property type="molecule type" value="Genomic_DNA"/>
</dbReference>
<dbReference type="GO" id="GO:0019843">
    <property type="term" value="F:rRNA binding"/>
    <property type="evidence" value="ECO:0007669"/>
    <property type="project" value="UniProtKB-UniRule"/>
</dbReference>
<dbReference type="GO" id="GO:0003735">
    <property type="term" value="F:structural constituent of ribosome"/>
    <property type="evidence" value="ECO:0007669"/>
    <property type="project" value="UniProtKB-UniRule"/>
</dbReference>
<dbReference type="Gene3D" id="3.90.930.12">
    <property type="entry name" value="Ribosomal protein L6, alpha-beta domain"/>
    <property type="match status" value="2"/>
</dbReference>
<evidence type="ECO:0000256" key="1">
    <source>
        <dbReference type="ARBA" id="ARBA00009356"/>
    </source>
</evidence>
<evidence type="ECO:0000256" key="3">
    <source>
        <dbReference type="ARBA" id="ARBA00023274"/>
    </source>
</evidence>
<keyword evidence="3 4" id="KW-0687">Ribonucleoprotein</keyword>
<gene>
    <name evidence="4" type="primary">rplF</name>
    <name evidence="8" type="ORF">COS93_01865</name>
</gene>
<dbReference type="AlphaFoldDB" id="A0A2M6Z308"/>
<keyword evidence="4 6" id="KW-0694">RNA-binding</keyword>
<dbReference type="InterPro" id="IPR036789">
    <property type="entry name" value="Ribosomal_uL6-like_a/b-dom_sf"/>
</dbReference>
<dbReference type="PANTHER" id="PTHR11655:SF14">
    <property type="entry name" value="LARGE RIBOSOMAL SUBUNIT PROTEIN UL6M"/>
    <property type="match status" value="1"/>
</dbReference>
<dbReference type="InterPro" id="IPR019906">
    <property type="entry name" value="Ribosomal_uL6_bac-type"/>
</dbReference>
<dbReference type="PROSITE" id="PS00525">
    <property type="entry name" value="RIBOSOMAL_L6_1"/>
    <property type="match status" value="1"/>
</dbReference>
<evidence type="ECO:0000259" key="7">
    <source>
        <dbReference type="Pfam" id="PF00347"/>
    </source>
</evidence>
<comment type="similarity">
    <text evidence="1 4 5">Belongs to the universal ribosomal protein uL6 family.</text>
</comment>
<name>A0A2M6Z308_9BACT</name>
<evidence type="ECO:0000256" key="5">
    <source>
        <dbReference type="RuleBase" id="RU003869"/>
    </source>
</evidence>
<keyword evidence="2 4" id="KW-0689">Ribosomal protein</keyword>
<dbReference type="InterPro" id="IPR020040">
    <property type="entry name" value="Ribosomal_uL6_a/b-dom"/>
</dbReference>
<protein>
    <recommendedName>
        <fullName evidence="4">Large ribosomal subunit protein uL6</fullName>
    </recommendedName>
</protein>
<evidence type="ECO:0000256" key="4">
    <source>
        <dbReference type="HAMAP-Rule" id="MF_01365"/>
    </source>
</evidence>
<dbReference type="GO" id="GO:0022625">
    <property type="term" value="C:cytosolic large ribosomal subunit"/>
    <property type="evidence" value="ECO:0007669"/>
    <property type="project" value="UniProtKB-UniRule"/>
</dbReference>
<dbReference type="Pfam" id="PF00347">
    <property type="entry name" value="Ribosomal_L6"/>
    <property type="match status" value="2"/>
</dbReference>
<dbReference type="NCBIfam" id="TIGR03654">
    <property type="entry name" value="L6_bact"/>
    <property type="match status" value="1"/>
</dbReference>
<dbReference type="HAMAP" id="MF_01365_B">
    <property type="entry name" value="Ribosomal_uL6_B"/>
    <property type="match status" value="1"/>
</dbReference>
<dbReference type="SUPFAM" id="SSF56053">
    <property type="entry name" value="Ribosomal protein L6"/>
    <property type="match status" value="2"/>
</dbReference>
<proteinExistence type="inferred from homology"/>
<reference evidence="9" key="1">
    <citation type="submission" date="2017-09" db="EMBL/GenBank/DDBJ databases">
        <title>Depth-based differentiation of microbial function through sediment-hosted aquifers and enrichment of novel symbionts in the deep terrestrial subsurface.</title>
        <authorList>
            <person name="Probst A.J."/>
            <person name="Ladd B."/>
            <person name="Jarett J.K."/>
            <person name="Geller-Mcgrath D.E."/>
            <person name="Sieber C.M.K."/>
            <person name="Emerson J.B."/>
            <person name="Anantharaman K."/>
            <person name="Thomas B.C."/>
            <person name="Malmstrom R."/>
            <person name="Stieglmeier M."/>
            <person name="Klingl A."/>
            <person name="Woyke T."/>
            <person name="Ryan C.M."/>
            <person name="Banfield J.F."/>
        </authorList>
    </citation>
    <scope>NUCLEOTIDE SEQUENCE [LARGE SCALE GENOMIC DNA]</scope>
</reference>
<comment type="function">
    <text evidence="4 6">This protein binds to the 23S rRNA, and is important in its secondary structure. It is located near the subunit interface in the base of the L7/L12 stalk, and near the tRNA binding site of the peptidyltransferase center.</text>
</comment>
<evidence type="ECO:0000256" key="6">
    <source>
        <dbReference type="RuleBase" id="RU003870"/>
    </source>
</evidence>
<dbReference type="PRINTS" id="PR00059">
    <property type="entry name" value="RIBOSOMALL6"/>
</dbReference>
<comment type="subunit">
    <text evidence="4">Part of the 50S ribosomal subunit.</text>
</comment>
<comment type="caution">
    <text evidence="8">The sequence shown here is derived from an EMBL/GenBank/DDBJ whole genome shotgun (WGS) entry which is preliminary data.</text>
</comment>
<dbReference type="GO" id="GO:0002181">
    <property type="term" value="P:cytoplasmic translation"/>
    <property type="evidence" value="ECO:0007669"/>
    <property type="project" value="TreeGrafter"/>
</dbReference>
<evidence type="ECO:0000313" key="8">
    <source>
        <dbReference type="EMBL" id="PIU46735.1"/>
    </source>
</evidence>
<dbReference type="PIRSF" id="PIRSF002162">
    <property type="entry name" value="Ribosomal_L6"/>
    <property type="match status" value="1"/>
</dbReference>
<dbReference type="Proteomes" id="UP000228777">
    <property type="component" value="Unassembled WGS sequence"/>
</dbReference>
<dbReference type="FunFam" id="3.90.930.12:FF:000001">
    <property type="entry name" value="50S ribosomal protein L6"/>
    <property type="match status" value="1"/>
</dbReference>
<feature type="domain" description="Large ribosomal subunit protein uL6 alpha-beta" evidence="7">
    <location>
        <begin position="11"/>
        <end position="82"/>
    </location>
</feature>
<sequence>MSRVGKKPIFIPENIEVKINERESVIKGPKGEITQEIPNGFEIEIKDKQLMIKSTQETKKIKSLWGTLRALLANHIKGVSEGFKKELELIGIGFKASVSNKMLNLEVGFSHPVVFPIPQGIEISVEKNIIIIAGINKQKVGEVAAQIRKIRPPEPYKGKGIRYVGEKIRKKEGKKAEAATK</sequence>
<dbReference type="PANTHER" id="PTHR11655">
    <property type="entry name" value="60S/50S RIBOSOMAL PROTEIN L6/L9"/>
    <property type="match status" value="1"/>
</dbReference>
<feature type="domain" description="Large ribosomal subunit protein uL6 alpha-beta" evidence="7">
    <location>
        <begin position="90"/>
        <end position="163"/>
    </location>
</feature>
<keyword evidence="4 6" id="KW-0699">rRNA-binding</keyword>
<organism evidence="8 9">
    <name type="scientific">bacterium (Candidatus Gribaldobacteria) CG07_land_8_20_14_0_80_33_18</name>
    <dbReference type="NCBI Taxonomy" id="2014272"/>
    <lineage>
        <taxon>Bacteria</taxon>
        <taxon>Candidatus Gribaldobacteria</taxon>
    </lineage>
</organism>
<dbReference type="InterPro" id="IPR002358">
    <property type="entry name" value="Ribosomal_uL6_CS"/>
</dbReference>
<evidence type="ECO:0000313" key="9">
    <source>
        <dbReference type="Proteomes" id="UP000228777"/>
    </source>
</evidence>
<evidence type="ECO:0000256" key="2">
    <source>
        <dbReference type="ARBA" id="ARBA00022980"/>
    </source>
</evidence>